<protein>
    <recommendedName>
        <fullName evidence="4">Myostatin</fullName>
    </recommendedName>
</protein>
<keyword evidence="3" id="KW-1185">Reference proteome</keyword>
<accession>A0AA88J0U8</accession>
<proteinExistence type="predicted"/>
<name>A0AA88J0U8_TACVA</name>
<feature type="chain" id="PRO_5041720165" description="Myostatin" evidence="1">
    <location>
        <begin position="16"/>
        <end position="49"/>
    </location>
</feature>
<comment type="caution">
    <text evidence="2">The sequence shown here is derived from an EMBL/GenBank/DDBJ whole genome shotgun (WGS) entry which is preliminary data.</text>
</comment>
<keyword evidence="1" id="KW-0732">Signal</keyword>
<dbReference type="Proteomes" id="UP001187315">
    <property type="component" value="Unassembled WGS sequence"/>
</dbReference>
<dbReference type="AlphaFoldDB" id="A0AA88J0U8"/>
<reference evidence="2" key="1">
    <citation type="submission" date="2023-08" db="EMBL/GenBank/DDBJ databases">
        <title>Pelteobagrus vachellii genome.</title>
        <authorList>
            <person name="Liu H."/>
        </authorList>
    </citation>
    <scope>NUCLEOTIDE SEQUENCE</scope>
    <source>
        <strain evidence="2">PRFRI_2022a</strain>
        <tissue evidence="2">Muscle</tissue>
    </source>
</reference>
<evidence type="ECO:0000313" key="3">
    <source>
        <dbReference type="Proteomes" id="UP001187315"/>
    </source>
</evidence>
<organism evidence="2 3">
    <name type="scientific">Tachysurus vachellii</name>
    <name type="common">Darkbarbel catfish</name>
    <name type="synonym">Pelteobagrus vachellii</name>
    <dbReference type="NCBI Taxonomy" id="175792"/>
    <lineage>
        <taxon>Eukaryota</taxon>
        <taxon>Metazoa</taxon>
        <taxon>Chordata</taxon>
        <taxon>Craniata</taxon>
        <taxon>Vertebrata</taxon>
        <taxon>Euteleostomi</taxon>
        <taxon>Actinopterygii</taxon>
        <taxon>Neopterygii</taxon>
        <taxon>Teleostei</taxon>
        <taxon>Ostariophysi</taxon>
        <taxon>Siluriformes</taxon>
        <taxon>Bagridae</taxon>
        <taxon>Tachysurus</taxon>
    </lineage>
</organism>
<gene>
    <name evidence="2" type="ORF">Q7C36_022670</name>
</gene>
<feature type="signal peptide" evidence="1">
    <location>
        <begin position="1"/>
        <end position="15"/>
    </location>
</feature>
<sequence length="49" mass="5554">MKIALILLLILSGEAQLATQQMLTQSQLEYSSIKRVVLQRISQTPKEHC</sequence>
<dbReference type="EMBL" id="JAVHJS010000025">
    <property type="protein sequence ID" value="KAK2816399.1"/>
    <property type="molecule type" value="Genomic_DNA"/>
</dbReference>
<evidence type="ECO:0000256" key="1">
    <source>
        <dbReference type="SAM" id="SignalP"/>
    </source>
</evidence>
<evidence type="ECO:0000313" key="2">
    <source>
        <dbReference type="EMBL" id="KAK2816399.1"/>
    </source>
</evidence>
<evidence type="ECO:0008006" key="4">
    <source>
        <dbReference type="Google" id="ProtNLM"/>
    </source>
</evidence>